<feature type="domain" description="Glycosyl hydrolase family 13 catalytic" evidence="1">
    <location>
        <begin position="18"/>
        <end position="74"/>
    </location>
</feature>
<sequence length="74" mass="8384">MEKTSTLHPWWESAAAYQIYPRSFQDSNGDGVGDLQGIISRLPYLSDLGIDLIWICPIYPSPNDDNGYDISDYQ</sequence>
<dbReference type="SUPFAM" id="SSF51445">
    <property type="entry name" value="(Trans)glycosidases"/>
    <property type="match status" value="1"/>
</dbReference>
<dbReference type="Proteomes" id="UP000262969">
    <property type="component" value="Unassembled WGS sequence"/>
</dbReference>
<evidence type="ECO:0000259" key="1">
    <source>
        <dbReference type="Pfam" id="PF00128"/>
    </source>
</evidence>
<gene>
    <name evidence="2" type="ORF">DHW61_11550</name>
</gene>
<dbReference type="InterPro" id="IPR017853">
    <property type="entry name" value="GH"/>
</dbReference>
<proteinExistence type="predicted"/>
<dbReference type="Pfam" id="PF00128">
    <property type="entry name" value="Alpha-amylase"/>
    <property type="match status" value="1"/>
</dbReference>
<reference evidence="2 3" key="1">
    <citation type="journal article" date="2018" name="Nat. Biotechnol.">
        <title>A standardized bacterial taxonomy based on genome phylogeny substantially revises the tree of life.</title>
        <authorList>
            <person name="Parks D.H."/>
            <person name="Chuvochina M."/>
            <person name="Waite D.W."/>
            <person name="Rinke C."/>
            <person name="Skarshewski A."/>
            <person name="Chaumeil P.A."/>
            <person name="Hugenholtz P."/>
        </authorList>
    </citation>
    <scope>NUCLEOTIDE SEQUENCE [LARGE SCALE GENOMIC DNA]</scope>
    <source>
        <strain evidence="2">UBA11728</strain>
    </source>
</reference>
<evidence type="ECO:0000313" key="3">
    <source>
        <dbReference type="Proteomes" id="UP000262969"/>
    </source>
</evidence>
<evidence type="ECO:0000313" key="2">
    <source>
        <dbReference type="EMBL" id="HCL03024.1"/>
    </source>
</evidence>
<dbReference type="Gene3D" id="3.20.20.80">
    <property type="entry name" value="Glycosidases"/>
    <property type="match status" value="1"/>
</dbReference>
<feature type="non-terminal residue" evidence="2">
    <location>
        <position position="74"/>
    </location>
</feature>
<dbReference type="AlphaFoldDB" id="A0A3D2X7Z6"/>
<dbReference type="InterPro" id="IPR006047">
    <property type="entry name" value="GH13_cat_dom"/>
</dbReference>
<dbReference type="EMBL" id="DPVV01000384">
    <property type="protein sequence ID" value="HCL03024.1"/>
    <property type="molecule type" value="Genomic_DNA"/>
</dbReference>
<protein>
    <submittedName>
        <fullName evidence="2">Glucohydrolase</fullName>
    </submittedName>
</protein>
<comment type="caution">
    <text evidence="2">The sequence shown here is derived from an EMBL/GenBank/DDBJ whole genome shotgun (WGS) entry which is preliminary data.</text>
</comment>
<dbReference type="PANTHER" id="PTHR10357">
    <property type="entry name" value="ALPHA-AMYLASE FAMILY MEMBER"/>
    <property type="match status" value="1"/>
</dbReference>
<organism evidence="2 3">
    <name type="scientific">Lachnoclostridium phytofermentans</name>
    <dbReference type="NCBI Taxonomy" id="66219"/>
    <lineage>
        <taxon>Bacteria</taxon>
        <taxon>Bacillati</taxon>
        <taxon>Bacillota</taxon>
        <taxon>Clostridia</taxon>
        <taxon>Lachnospirales</taxon>
        <taxon>Lachnospiraceae</taxon>
    </lineage>
</organism>
<accession>A0A3D2X7Z6</accession>
<name>A0A3D2X7Z6_9FIRM</name>
<dbReference type="GO" id="GO:0009313">
    <property type="term" value="P:oligosaccharide catabolic process"/>
    <property type="evidence" value="ECO:0007669"/>
    <property type="project" value="TreeGrafter"/>
</dbReference>
<dbReference type="GO" id="GO:0004556">
    <property type="term" value="F:alpha-amylase activity"/>
    <property type="evidence" value="ECO:0007669"/>
    <property type="project" value="TreeGrafter"/>
</dbReference>
<dbReference type="PANTHER" id="PTHR10357:SF178">
    <property type="entry name" value="OLIGO-1,6-GLUCOSIDASE 3-RELATED"/>
    <property type="match status" value="1"/>
</dbReference>
<keyword evidence="2" id="KW-0378">Hydrolase</keyword>